<organism evidence="1 2">
    <name type="scientific">Candidatus Kapaibacterium thiocyanatum</name>
    <dbReference type="NCBI Taxonomy" id="1895771"/>
    <lineage>
        <taxon>Bacteria</taxon>
        <taxon>Pseudomonadati</taxon>
        <taxon>Candidatus Kapaibacteriota</taxon>
        <taxon>Candidatus Kapaibacteriia</taxon>
        <taxon>Candidatus Kapaibacteriales</taxon>
        <taxon>Candidatus Kapaibacteriaceae</taxon>
        <taxon>Candidatus Kapaibacterium</taxon>
    </lineage>
</organism>
<protein>
    <recommendedName>
        <fullName evidence="3">Protein Smg homolog</fullName>
    </recommendedName>
</protein>
<name>A0A1M3L6J0_9BACT</name>
<dbReference type="STRING" id="1895771.BGO89_00910"/>
<dbReference type="AlphaFoldDB" id="A0A1M3L6J0"/>
<proteinExistence type="predicted"/>
<accession>A0A1M3L6J0</accession>
<dbReference type="EMBL" id="MKVH01000002">
    <property type="protein sequence ID" value="OJX61181.1"/>
    <property type="molecule type" value="Genomic_DNA"/>
</dbReference>
<dbReference type="Proteomes" id="UP000184233">
    <property type="component" value="Unassembled WGS sequence"/>
</dbReference>
<dbReference type="InterPro" id="IPR007456">
    <property type="entry name" value="Smg"/>
</dbReference>
<evidence type="ECO:0000313" key="1">
    <source>
        <dbReference type="EMBL" id="OJX61181.1"/>
    </source>
</evidence>
<dbReference type="Pfam" id="PF04361">
    <property type="entry name" value="DUF494"/>
    <property type="match status" value="1"/>
</dbReference>
<comment type="caution">
    <text evidence="1">The sequence shown here is derived from an EMBL/GenBank/DDBJ whole genome shotgun (WGS) entry which is preliminary data.</text>
</comment>
<evidence type="ECO:0000313" key="2">
    <source>
        <dbReference type="Proteomes" id="UP000184233"/>
    </source>
</evidence>
<sequence>MTDRYTVERIMEIISFVIDELRHDTPLQAVDVSELHRRGYTESEISAALSWIMERQGTRIVDTEMDRPDSGSFRVLHDIEQDLIAPEAWGLVLTYRDLGFLTNEDVENILERAIVMGADGGVSEIDVRNLIAAYVMHQHPLPQNGSRSLLNGSETIN</sequence>
<evidence type="ECO:0008006" key="3">
    <source>
        <dbReference type="Google" id="ProtNLM"/>
    </source>
</evidence>
<gene>
    <name evidence="1" type="ORF">BGO89_00910</name>
</gene>
<reference evidence="1 2" key="1">
    <citation type="submission" date="2016-09" db="EMBL/GenBank/DDBJ databases">
        <title>Genome-resolved meta-omics ties microbial dynamics to process performance in biotechnology for thiocyanate degradation.</title>
        <authorList>
            <person name="Kantor R.S."/>
            <person name="Huddy R.J."/>
            <person name="Iyer R."/>
            <person name="Thomas B.C."/>
            <person name="Brown C.T."/>
            <person name="Anantharaman K."/>
            <person name="Tringe S."/>
            <person name="Hettich R.L."/>
            <person name="Harrison S.T."/>
            <person name="Banfield J.F."/>
        </authorList>
    </citation>
    <scope>NUCLEOTIDE SEQUENCE [LARGE SCALE GENOMIC DNA]</scope>
    <source>
        <strain evidence="1">59-99</strain>
    </source>
</reference>